<evidence type="ECO:0000259" key="3">
    <source>
        <dbReference type="PROSITE" id="PS50004"/>
    </source>
</evidence>
<evidence type="ECO:0000313" key="6">
    <source>
        <dbReference type="EMBL" id="CAF4796517.1"/>
    </source>
</evidence>
<dbReference type="GO" id="GO:0046872">
    <property type="term" value="F:metal ion binding"/>
    <property type="evidence" value="ECO:0007669"/>
    <property type="project" value="UniProtKB-KW"/>
</dbReference>
<dbReference type="CDD" id="cd00030">
    <property type="entry name" value="C2"/>
    <property type="match status" value="1"/>
</dbReference>
<gene>
    <name evidence="6" type="ORF">GIL414_LOCUS46970</name>
    <name evidence="4" type="ORF">KQP761_LOCUS14431</name>
    <name evidence="5" type="ORF">WKI299_LOCUS17818</name>
</gene>
<dbReference type="InterPro" id="IPR035892">
    <property type="entry name" value="C2_domain_sf"/>
</dbReference>
<dbReference type="Proteomes" id="UP000681720">
    <property type="component" value="Unassembled WGS sequence"/>
</dbReference>
<dbReference type="PANTHER" id="PTHR46502">
    <property type="entry name" value="C2 DOMAIN-CONTAINING"/>
    <property type="match status" value="1"/>
</dbReference>
<evidence type="ECO:0000313" key="4">
    <source>
        <dbReference type="EMBL" id="CAF1497227.1"/>
    </source>
</evidence>
<evidence type="ECO:0000313" key="5">
    <source>
        <dbReference type="EMBL" id="CAF2089312.1"/>
    </source>
</evidence>
<dbReference type="EMBL" id="CAJNRF010007230">
    <property type="protein sequence ID" value="CAF2089312.1"/>
    <property type="molecule type" value="Genomic_DNA"/>
</dbReference>
<feature type="domain" description="C2" evidence="3">
    <location>
        <begin position="1"/>
        <end position="100"/>
    </location>
</feature>
<name>A0A816SY03_9BILA</name>
<dbReference type="AlphaFoldDB" id="A0A816SY03"/>
<dbReference type="EMBL" id="CAJNOW010006783">
    <property type="protein sequence ID" value="CAF1497227.1"/>
    <property type="molecule type" value="Genomic_DNA"/>
</dbReference>
<proteinExistence type="predicted"/>
<organism evidence="5 7">
    <name type="scientific">Rotaria magnacalcarata</name>
    <dbReference type="NCBI Taxonomy" id="392030"/>
    <lineage>
        <taxon>Eukaryota</taxon>
        <taxon>Metazoa</taxon>
        <taxon>Spiralia</taxon>
        <taxon>Gnathifera</taxon>
        <taxon>Rotifera</taxon>
        <taxon>Eurotatoria</taxon>
        <taxon>Bdelloidea</taxon>
        <taxon>Philodinida</taxon>
        <taxon>Philodinidae</taxon>
        <taxon>Rotaria</taxon>
    </lineage>
</organism>
<keyword evidence="1" id="KW-0479">Metal-binding</keyword>
<evidence type="ECO:0000313" key="7">
    <source>
        <dbReference type="Proteomes" id="UP000663856"/>
    </source>
</evidence>
<dbReference type="PANTHER" id="PTHR46502:SF2">
    <property type="entry name" value="16 KDA PHLOEM PROTEIN 2"/>
    <property type="match status" value="1"/>
</dbReference>
<dbReference type="SMART" id="SM00239">
    <property type="entry name" value="C2"/>
    <property type="match status" value="1"/>
</dbReference>
<dbReference type="SUPFAM" id="SSF49562">
    <property type="entry name" value="C2 domain (Calcium/lipid-binding domain, CaLB)"/>
    <property type="match status" value="1"/>
</dbReference>
<keyword evidence="2" id="KW-0106">Calcium</keyword>
<dbReference type="Proteomes" id="UP000663834">
    <property type="component" value="Unassembled WGS sequence"/>
</dbReference>
<dbReference type="OrthoDB" id="1029639at2759"/>
<accession>A0A816SY03</accession>
<evidence type="ECO:0000256" key="2">
    <source>
        <dbReference type="ARBA" id="ARBA00022837"/>
    </source>
</evidence>
<evidence type="ECO:0000256" key="1">
    <source>
        <dbReference type="ARBA" id="ARBA00022723"/>
    </source>
</evidence>
<sequence length="152" mass="17292">MPHGTLEVVIAEGRRINDQDAVGKNYVEVYLDKNYKLRTTTTSNINNPIWNERFTFEIHGSGGSIHFEIYDDDVEHKDPIGKCKVKVKYVIDNGHYDKWVKLTHMSELSSDGEIHIIMKFEPSSLTRSEKESSSYLPLISACCAANCLPTVR</sequence>
<dbReference type="EMBL" id="CAJOBJ010148952">
    <property type="protein sequence ID" value="CAF4796517.1"/>
    <property type="molecule type" value="Genomic_DNA"/>
</dbReference>
<comment type="caution">
    <text evidence="5">The sequence shown here is derived from an EMBL/GenBank/DDBJ whole genome shotgun (WGS) entry which is preliminary data.</text>
</comment>
<dbReference type="PROSITE" id="PS50004">
    <property type="entry name" value="C2"/>
    <property type="match status" value="1"/>
</dbReference>
<dbReference type="Proteomes" id="UP000663856">
    <property type="component" value="Unassembled WGS sequence"/>
</dbReference>
<dbReference type="InterPro" id="IPR000008">
    <property type="entry name" value="C2_dom"/>
</dbReference>
<dbReference type="Pfam" id="PF00168">
    <property type="entry name" value="C2"/>
    <property type="match status" value="1"/>
</dbReference>
<reference evidence="5" key="1">
    <citation type="submission" date="2021-02" db="EMBL/GenBank/DDBJ databases">
        <authorList>
            <person name="Nowell W R."/>
        </authorList>
    </citation>
    <scope>NUCLEOTIDE SEQUENCE</scope>
</reference>
<protein>
    <recommendedName>
        <fullName evidence="3">C2 domain-containing protein</fullName>
    </recommendedName>
</protein>
<dbReference type="Gene3D" id="2.60.40.150">
    <property type="entry name" value="C2 domain"/>
    <property type="match status" value="1"/>
</dbReference>